<dbReference type="NCBIfam" id="TIGR01549">
    <property type="entry name" value="HAD-SF-IA-v1"/>
    <property type="match status" value="1"/>
</dbReference>
<dbReference type="InterPro" id="IPR036412">
    <property type="entry name" value="HAD-like_sf"/>
</dbReference>
<gene>
    <name evidence="1" type="ORF">MNBD_BACTEROID06-65</name>
</gene>
<dbReference type="Gene3D" id="1.10.150.240">
    <property type="entry name" value="Putative phosphatase, domain 2"/>
    <property type="match status" value="1"/>
</dbReference>
<dbReference type="PANTHER" id="PTHR47478:SF1">
    <property type="entry name" value="PYRIMIDINE 5'-NUCLEOTIDASE YJJG"/>
    <property type="match status" value="1"/>
</dbReference>
<dbReference type="SUPFAM" id="SSF56784">
    <property type="entry name" value="HAD-like"/>
    <property type="match status" value="1"/>
</dbReference>
<dbReference type="InterPro" id="IPR011951">
    <property type="entry name" value="HAD-SF_hydro_IA_YjjG/PynA"/>
</dbReference>
<dbReference type="SFLD" id="SFLDG01129">
    <property type="entry name" value="C1.5:_HAD__Beta-PGM__Phosphata"/>
    <property type="match status" value="1"/>
</dbReference>
<dbReference type="Pfam" id="PF00702">
    <property type="entry name" value="Hydrolase"/>
    <property type="match status" value="1"/>
</dbReference>
<dbReference type="SFLD" id="SFLDS00003">
    <property type="entry name" value="Haloacid_Dehalogenase"/>
    <property type="match status" value="1"/>
</dbReference>
<dbReference type="InterPro" id="IPR006439">
    <property type="entry name" value="HAD-SF_hydro_IA"/>
</dbReference>
<dbReference type="InterPro" id="IPR052550">
    <property type="entry name" value="Pyrimidine_5'-ntase_YjjG"/>
</dbReference>
<dbReference type="InterPro" id="IPR023214">
    <property type="entry name" value="HAD_sf"/>
</dbReference>
<name>A0A3B0UTK0_9ZZZZ</name>
<accession>A0A3B0UTK0</accession>
<evidence type="ECO:0008006" key="2">
    <source>
        <dbReference type="Google" id="ProtNLM"/>
    </source>
</evidence>
<dbReference type="SFLD" id="SFLDG01135">
    <property type="entry name" value="C1.5.6:_HAD__Beta-PGM__Phospha"/>
    <property type="match status" value="1"/>
</dbReference>
<dbReference type="GO" id="GO:0008253">
    <property type="term" value="F:5'-nucleotidase activity"/>
    <property type="evidence" value="ECO:0007669"/>
    <property type="project" value="InterPro"/>
</dbReference>
<dbReference type="InterPro" id="IPR023198">
    <property type="entry name" value="PGP-like_dom2"/>
</dbReference>
<organism evidence="1">
    <name type="scientific">hydrothermal vent metagenome</name>
    <dbReference type="NCBI Taxonomy" id="652676"/>
    <lineage>
        <taxon>unclassified sequences</taxon>
        <taxon>metagenomes</taxon>
        <taxon>ecological metagenomes</taxon>
    </lineage>
</organism>
<evidence type="ECO:0000313" key="1">
    <source>
        <dbReference type="EMBL" id="VAW27989.1"/>
    </source>
</evidence>
<protein>
    <recommendedName>
        <fullName evidence="2">5'-nucleotidase</fullName>
    </recommendedName>
</protein>
<dbReference type="PANTHER" id="PTHR47478">
    <property type="match status" value="1"/>
</dbReference>
<dbReference type="NCBIfam" id="TIGR02254">
    <property type="entry name" value="YjjG_YfnB"/>
    <property type="match status" value="1"/>
</dbReference>
<dbReference type="Gene3D" id="3.40.50.1000">
    <property type="entry name" value="HAD superfamily/HAD-like"/>
    <property type="match status" value="1"/>
</dbReference>
<proteinExistence type="predicted"/>
<dbReference type="AlphaFoldDB" id="A0A3B0UTK0"/>
<dbReference type="EMBL" id="UOES01000333">
    <property type="protein sequence ID" value="VAW27989.1"/>
    <property type="molecule type" value="Genomic_DNA"/>
</dbReference>
<reference evidence="1" key="1">
    <citation type="submission" date="2018-06" db="EMBL/GenBank/DDBJ databases">
        <authorList>
            <person name="Zhirakovskaya E."/>
        </authorList>
    </citation>
    <scope>NUCLEOTIDE SEQUENCE</scope>
</reference>
<sequence>MATTKKHIIFDLDDTLWDFQQNSHDTLIDLFDAYRIGDQGIDIADFIEVFREINNALWDQFDEGLVTREMIRKERFPKMFEKLGLNLNGVPMQMQDSFMSTCSAKPKLVKGVKEVLEKFNSKYKFHILSNGFDEIQFIKIKASGLEPYFDKIVTSGRAGFRKPEPEIFDFTLNEIGAGKEECIMIGDNPLSDIEGAFHYGMNQVYYNVHKKECKITPTHTINDMSKLLELL</sequence>